<sequence>MEKKVFNDAVHGHMEFHPLLIKVIDTPQFQRLRYIKQLGPCHFVYPSATHTSFEHSLGTCYLATKLLRALKTTDVKWFDEKDILLVSLGGLCRNLANAPLLADFREKFRRDFNMDEKELAVKIFDQIIQENNLQQEFEKEQFQEKDREFLRDLILGKKTGEFTDVKFRNRKFLYEIIWNKESGVDVDRFDYIARDSYHLGIRSSFDHSRFIQFAKVSEDKDDKNFKISLREKEAKCIYELFHTRLQLHERAYQHKTCKAIALMMYDALIMATDNFQLKIKNEEGEIEEVKLGEICQNVDAFNQFTDEIFSRILYSTDDNLKDAQQLLRRIHQRKLYRCIVEVSDDDKMKEVDEILTFHLEDKKELLTKYKTIFNFAPDMKNMNPVEKFLFYKKSEPDKPFKLKKERVSKFLPENFQEIRLRVYYKGVDKEECREIREKFKELLGSEYIQ</sequence>
<gene>
    <name evidence="1" type="ORF">DGYR_LOCUS14078</name>
</gene>
<dbReference type="GO" id="GO:0008832">
    <property type="term" value="F:dGTPase activity"/>
    <property type="evidence" value="ECO:0007669"/>
    <property type="project" value="TreeGrafter"/>
</dbReference>
<protein>
    <submittedName>
        <fullName evidence="1">DgyrCDS14884</fullName>
    </submittedName>
</protein>
<keyword evidence="2" id="KW-1185">Reference proteome</keyword>
<proteinExistence type="predicted"/>
<dbReference type="AlphaFoldDB" id="A0A7I8WF79"/>
<dbReference type="EMBL" id="CAJFCJ010000095">
    <property type="protein sequence ID" value="CAD5126856.1"/>
    <property type="molecule type" value="Genomic_DNA"/>
</dbReference>
<reference evidence="1 2" key="1">
    <citation type="submission" date="2020-08" db="EMBL/GenBank/DDBJ databases">
        <authorList>
            <person name="Hejnol A."/>
        </authorList>
    </citation>
    <scope>NUCLEOTIDE SEQUENCE [LARGE SCALE GENOMIC DNA]</scope>
</reference>
<dbReference type="Gene3D" id="1.10.3210.10">
    <property type="entry name" value="Hypothetical protein af1432"/>
    <property type="match status" value="1"/>
</dbReference>
<evidence type="ECO:0000313" key="1">
    <source>
        <dbReference type="EMBL" id="CAD5126856.1"/>
    </source>
</evidence>
<comment type="caution">
    <text evidence="1">The sequence shown here is derived from an EMBL/GenBank/DDBJ whole genome shotgun (WGS) entry which is preliminary data.</text>
</comment>
<dbReference type="OrthoDB" id="9991235at2759"/>
<evidence type="ECO:0000313" key="2">
    <source>
        <dbReference type="Proteomes" id="UP000549394"/>
    </source>
</evidence>
<dbReference type="GO" id="GO:0005634">
    <property type="term" value="C:nucleus"/>
    <property type="evidence" value="ECO:0007669"/>
    <property type="project" value="TreeGrafter"/>
</dbReference>
<dbReference type="SUPFAM" id="SSF109604">
    <property type="entry name" value="HD-domain/PDEase-like"/>
    <property type="match status" value="1"/>
</dbReference>
<dbReference type="PANTHER" id="PTHR11373">
    <property type="entry name" value="DEOXYNUCLEOSIDE TRIPHOSPHATE TRIPHOSPHOHYDROLASE"/>
    <property type="match status" value="1"/>
</dbReference>
<dbReference type="InterPro" id="IPR050135">
    <property type="entry name" value="dGTPase-like"/>
</dbReference>
<dbReference type="GO" id="GO:0006203">
    <property type="term" value="P:dGTP catabolic process"/>
    <property type="evidence" value="ECO:0007669"/>
    <property type="project" value="TreeGrafter"/>
</dbReference>
<dbReference type="PANTHER" id="PTHR11373:SF4">
    <property type="entry name" value="DEOXYNUCLEOSIDE TRIPHOSPHATE TRIPHOSPHOHYDROLASE SAMHD1"/>
    <property type="match status" value="1"/>
</dbReference>
<name>A0A7I8WF79_9ANNE</name>
<accession>A0A7I8WF79</accession>
<dbReference type="Gene3D" id="3.30.70.2760">
    <property type="match status" value="1"/>
</dbReference>
<dbReference type="Proteomes" id="UP000549394">
    <property type="component" value="Unassembled WGS sequence"/>
</dbReference>
<organism evidence="1 2">
    <name type="scientific">Dimorphilus gyrociliatus</name>
    <dbReference type="NCBI Taxonomy" id="2664684"/>
    <lineage>
        <taxon>Eukaryota</taxon>
        <taxon>Metazoa</taxon>
        <taxon>Spiralia</taxon>
        <taxon>Lophotrochozoa</taxon>
        <taxon>Annelida</taxon>
        <taxon>Polychaeta</taxon>
        <taxon>Polychaeta incertae sedis</taxon>
        <taxon>Dinophilidae</taxon>
        <taxon>Dimorphilus</taxon>
    </lineage>
</organism>